<dbReference type="Pfam" id="PF17240">
    <property type="entry name" value="DUF5313"/>
    <property type="match status" value="1"/>
</dbReference>
<dbReference type="InterPro" id="IPR035197">
    <property type="entry name" value="DUF5313"/>
</dbReference>
<sequence>MESEAPRRPDPLHWLWFAFGGRLPDRYHEWVWRDATARGWVVRYGLRMLVRTLPLLVGAYFLMVALTVPRGAAVGAVLIALLFVLYMTLTSAGEFRRAWLVQHHMRLRR</sequence>
<evidence type="ECO:0000256" key="1">
    <source>
        <dbReference type="SAM" id="Phobius"/>
    </source>
</evidence>
<feature type="transmembrane region" description="Helical" evidence="1">
    <location>
        <begin position="72"/>
        <end position="89"/>
    </location>
</feature>
<keyword evidence="1" id="KW-0472">Membrane</keyword>
<dbReference type="AlphaFoldDB" id="A0A4R6SGL1"/>
<organism evidence="2 3">
    <name type="scientific">Labedaea rhizosphaerae</name>
    <dbReference type="NCBI Taxonomy" id="598644"/>
    <lineage>
        <taxon>Bacteria</taxon>
        <taxon>Bacillati</taxon>
        <taxon>Actinomycetota</taxon>
        <taxon>Actinomycetes</taxon>
        <taxon>Pseudonocardiales</taxon>
        <taxon>Pseudonocardiaceae</taxon>
        <taxon>Labedaea</taxon>
    </lineage>
</organism>
<feature type="transmembrane region" description="Helical" evidence="1">
    <location>
        <begin position="48"/>
        <end position="66"/>
    </location>
</feature>
<protein>
    <submittedName>
        <fullName evidence="2">Uncharacterized protein</fullName>
    </submittedName>
</protein>
<dbReference type="OrthoDB" id="5195204at2"/>
<evidence type="ECO:0000313" key="3">
    <source>
        <dbReference type="Proteomes" id="UP000295444"/>
    </source>
</evidence>
<reference evidence="2 3" key="1">
    <citation type="submission" date="2019-03" db="EMBL/GenBank/DDBJ databases">
        <title>Genomic Encyclopedia of Type Strains, Phase IV (KMG-IV): sequencing the most valuable type-strain genomes for metagenomic binning, comparative biology and taxonomic classification.</title>
        <authorList>
            <person name="Goeker M."/>
        </authorList>
    </citation>
    <scope>NUCLEOTIDE SEQUENCE [LARGE SCALE GENOMIC DNA]</scope>
    <source>
        <strain evidence="2 3">DSM 45361</strain>
    </source>
</reference>
<keyword evidence="1" id="KW-1133">Transmembrane helix</keyword>
<proteinExistence type="predicted"/>
<keyword evidence="3" id="KW-1185">Reference proteome</keyword>
<gene>
    <name evidence="2" type="ORF">EV186_102741</name>
</gene>
<dbReference type="RefSeq" id="WP_133849528.1">
    <property type="nucleotide sequence ID" value="NZ_SNXZ01000002.1"/>
</dbReference>
<name>A0A4R6SGL1_LABRH</name>
<evidence type="ECO:0000313" key="2">
    <source>
        <dbReference type="EMBL" id="TDQ00875.1"/>
    </source>
</evidence>
<dbReference type="Proteomes" id="UP000295444">
    <property type="component" value="Unassembled WGS sequence"/>
</dbReference>
<comment type="caution">
    <text evidence="2">The sequence shown here is derived from an EMBL/GenBank/DDBJ whole genome shotgun (WGS) entry which is preliminary data.</text>
</comment>
<keyword evidence="1" id="KW-0812">Transmembrane</keyword>
<accession>A0A4R6SGL1</accession>
<dbReference type="EMBL" id="SNXZ01000002">
    <property type="protein sequence ID" value="TDQ00875.1"/>
    <property type="molecule type" value="Genomic_DNA"/>
</dbReference>